<dbReference type="GeneID" id="62150459"/>
<accession>A0A9P5INJ6</accession>
<keyword evidence="2" id="KW-1185">Reference proteome</keyword>
<name>A0A9P5INJ6_9HELO</name>
<evidence type="ECO:0000313" key="1">
    <source>
        <dbReference type="EMBL" id="KAF7940684.1"/>
    </source>
</evidence>
<reference evidence="1 2" key="1">
    <citation type="journal article" date="2020" name="Genome Biol. Evol.">
        <title>Comparative genomics of Sclerotiniaceae.</title>
        <authorList>
            <person name="Valero Jimenez C.A."/>
            <person name="Steentjes M."/>
            <person name="Scholten O.E."/>
            <person name="Van Kan J.A.L."/>
        </authorList>
    </citation>
    <scope>NUCLEOTIDE SEQUENCE [LARGE SCALE GENOMIC DNA]</scope>
    <source>
        <strain evidence="1 2">MUCL 94</strain>
    </source>
</reference>
<gene>
    <name evidence="1" type="ORF">EAE97_006870</name>
</gene>
<dbReference type="Proteomes" id="UP000710849">
    <property type="component" value="Unassembled WGS sequence"/>
</dbReference>
<evidence type="ECO:0000313" key="2">
    <source>
        <dbReference type="Proteomes" id="UP000710849"/>
    </source>
</evidence>
<proteinExistence type="predicted"/>
<sequence>MAHESNTIHDAQNLEHVNIRRPTYGVRQVRSIHVKHSTLSIDWSMIAPEYATRLPGYTSTTLPSFSKTVSNTARAATDTDWFHQWSNGRDRAGKKLHDKQPMVISRGKMRRDSHIDHNSTTSTSKLHLQFVIHGQIAVTTSIPLISTVPQNSPSNNPIRSQKFLHTNHVIQCKARTDPNNIRC</sequence>
<dbReference type="RefSeq" id="XP_038731573.1">
    <property type="nucleotide sequence ID" value="XM_038877383.1"/>
</dbReference>
<protein>
    <submittedName>
        <fullName evidence="1">Uncharacterized protein</fullName>
    </submittedName>
</protein>
<dbReference type="EMBL" id="RCSW01000013">
    <property type="protein sequence ID" value="KAF7940684.1"/>
    <property type="molecule type" value="Genomic_DNA"/>
</dbReference>
<dbReference type="AlphaFoldDB" id="A0A9P5INJ6"/>
<organism evidence="1 2">
    <name type="scientific">Botrytis byssoidea</name>
    <dbReference type="NCBI Taxonomy" id="139641"/>
    <lineage>
        <taxon>Eukaryota</taxon>
        <taxon>Fungi</taxon>
        <taxon>Dikarya</taxon>
        <taxon>Ascomycota</taxon>
        <taxon>Pezizomycotina</taxon>
        <taxon>Leotiomycetes</taxon>
        <taxon>Helotiales</taxon>
        <taxon>Sclerotiniaceae</taxon>
        <taxon>Botrytis</taxon>
    </lineage>
</organism>
<comment type="caution">
    <text evidence="1">The sequence shown here is derived from an EMBL/GenBank/DDBJ whole genome shotgun (WGS) entry which is preliminary data.</text>
</comment>